<dbReference type="AlphaFoldDB" id="H1YEM0"/>
<dbReference type="EMBL" id="CM001403">
    <property type="protein sequence ID" value="EHQ30780.1"/>
    <property type="molecule type" value="Genomic_DNA"/>
</dbReference>
<gene>
    <name evidence="1" type="ORF">Mucpa_6731</name>
</gene>
<evidence type="ECO:0000313" key="1">
    <source>
        <dbReference type="EMBL" id="EHQ30780.1"/>
    </source>
</evidence>
<dbReference type="Proteomes" id="UP000002774">
    <property type="component" value="Chromosome"/>
</dbReference>
<proteinExistence type="predicted"/>
<dbReference type="HOGENOM" id="CLU_1784716_0_0_10"/>
<reference evidence="1" key="1">
    <citation type="submission" date="2011-09" db="EMBL/GenBank/DDBJ databases">
        <title>The permanent draft genome of Mucilaginibacter paludis DSM 18603.</title>
        <authorList>
            <consortium name="US DOE Joint Genome Institute (JGI-PGF)"/>
            <person name="Lucas S."/>
            <person name="Han J."/>
            <person name="Lapidus A."/>
            <person name="Bruce D."/>
            <person name="Goodwin L."/>
            <person name="Pitluck S."/>
            <person name="Peters L."/>
            <person name="Kyrpides N."/>
            <person name="Mavromatis K."/>
            <person name="Ivanova N."/>
            <person name="Mikhailova N."/>
            <person name="Held B."/>
            <person name="Detter J.C."/>
            <person name="Tapia R."/>
            <person name="Han C."/>
            <person name="Land M."/>
            <person name="Hauser L."/>
            <person name="Markowitz V."/>
            <person name="Cheng J.-F."/>
            <person name="Hugenholtz P."/>
            <person name="Woyke T."/>
            <person name="Wu D."/>
            <person name="Tindall B."/>
            <person name="Brambilla E."/>
            <person name="Klenk H.-P."/>
            <person name="Eisen J.A."/>
        </authorList>
    </citation>
    <scope>NUCLEOTIDE SEQUENCE [LARGE SCALE GENOMIC DNA]</scope>
    <source>
        <strain evidence="1">DSM 18603</strain>
    </source>
</reference>
<dbReference type="RefSeq" id="WP_008512747.1">
    <property type="nucleotide sequence ID" value="NZ_CM001403.1"/>
</dbReference>
<keyword evidence="2" id="KW-1185">Reference proteome</keyword>
<protein>
    <submittedName>
        <fullName evidence="1">Uncharacterized protein</fullName>
    </submittedName>
</protein>
<sequence>MKELPYFFNLLKNNNLISNAVNNRKLSDDDLAGLDYTRKDKNAVTVKNFILDEYDQFTEVFILMSEFGVLVDFITHDTKYFENAMLYFNTNAVARRKRGYIAEQKALQVTAKQINKFDIFSVTVHGAVMISEFYGCKIMTGFYAG</sequence>
<organism evidence="1 2">
    <name type="scientific">Mucilaginibacter paludis DSM 18603</name>
    <dbReference type="NCBI Taxonomy" id="714943"/>
    <lineage>
        <taxon>Bacteria</taxon>
        <taxon>Pseudomonadati</taxon>
        <taxon>Bacteroidota</taxon>
        <taxon>Sphingobacteriia</taxon>
        <taxon>Sphingobacteriales</taxon>
        <taxon>Sphingobacteriaceae</taxon>
        <taxon>Mucilaginibacter</taxon>
    </lineage>
</organism>
<accession>H1YEM0</accession>
<name>H1YEM0_9SPHI</name>
<evidence type="ECO:0000313" key="2">
    <source>
        <dbReference type="Proteomes" id="UP000002774"/>
    </source>
</evidence>